<keyword evidence="4" id="KW-0520">NAD</keyword>
<comment type="similarity">
    <text evidence="1 10">Belongs to the aldehyde dehydrogenase family.</text>
</comment>
<dbReference type="InterPro" id="IPR016161">
    <property type="entry name" value="Ald_DH/histidinol_DH"/>
</dbReference>
<dbReference type="InterPro" id="IPR015590">
    <property type="entry name" value="Aldehyde_DH_dom"/>
</dbReference>
<evidence type="ECO:0000256" key="4">
    <source>
        <dbReference type="ARBA" id="ARBA00023027"/>
    </source>
</evidence>
<dbReference type="FunFam" id="3.40.309.10:FF:000010">
    <property type="entry name" value="Gamma-aminobutyraldehyde dehydrogenase"/>
    <property type="match status" value="1"/>
</dbReference>
<dbReference type="InterPro" id="IPR016162">
    <property type="entry name" value="Ald_DH_N"/>
</dbReference>
<evidence type="ECO:0000256" key="1">
    <source>
        <dbReference type="ARBA" id="ARBA00009986"/>
    </source>
</evidence>
<dbReference type="PANTHER" id="PTHR42986:SF1">
    <property type="entry name" value="BENZALDEHYDE DEHYDROGENASE YFMT"/>
    <property type="match status" value="1"/>
</dbReference>
<proteinExistence type="inferred from homology"/>
<dbReference type="SUPFAM" id="SSF53720">
    <property type="entry name" value="ALDH-like"/>
    <property type="match status" value="1"/>
</dbReference>
<evidence type="ECO:0000313" key="12">
    <source>
        <dbReference type="EMBL" id="TGB01889.1"/>
    </source>
</evidence>
<dbReference type="CDD" id="cd07151">
    <property type="entry name" value="ALDH_HBenzADH"/>
    <property type="match status" value="1"/>
</dbReference>
<evidence type="ECO:0000256" key="2">
    <source>
        <dbReference type="ARBA" id="ARBA00022797"/>
    </source>
</evidence>
<dbReference type="PROSITE" id="PS00687">
    <property type="entry name" value="ALDEHYDE_DEHYDR_GLU"/>
    <property type="match status" value="1"/>
</dbReference>
<keyword evidence="13" id="KW-1185">Reference proteome</keyword>
<keyword evidence="3 10" id="KW-0560">Oxidoreductase</keyword>
<dbReference type="PANTHER" id="PTHR42986">
    <property type="entry name" value="BENZALDEHYDE DEHYDROGENASE YFMT"/>
    <property type="match status" value="1"/>
</dbReference>
<evidence type="ECO:0000313" key="13">
    <source>
        <dbReference type="Proteomes" id="UP000297982"/>
    </source>
</evidence>
<dbReference type="EMBL" id="SRJC01000004">
    <property type="protein sequence ID" value="TGB01889.1"/>
    <property type="molecule type" value="Genomic_DNA"/>
</dbReference>
<keyword evidence="2" id="KW-0058">Aromatic hydrocarbons catabolism</keyword>
<dbReference type="FunFam" id="3.40.605.10:FF:000007">
    <property type="entry name" value="NAD/NADP-dependent betaine aldehyde dehydrogenase"/>
    <property type="match status" value="1"/>
</dbReference>
<evidence type="ECO:0000256" key="5">
    <source>
        <dbReference type="ARBA" id="ARBA00035632"/>
    </source>
</evidence>
<reference evidence="12 13" key="1">
    <citation type="journal article" date="2003" name="Int. J. Syst. Evol. Microbiol.">
        <title>Halobacillus salinus sp. nov., isolated from a salt lake on the coast of the East Sea in Korea.</title>
        <authorList>
            <person name="Yoon J.H."/>
            <person name="Kang K.H."/>
            <person name="Park Y.H."/>
        </authorList>
    </citation>
    <scope>NUCLEOTIDE SEQUENCE [LARGE SCALE GENOMIC DNA]</scope>
    <source>
        <strain evidence="12 13">HSL-3</strain>
    </source>
</reference>
<comment type="catalytic activity">
    <reaction evidence="6">
        <text>salicylaldehyde + NAD(+) + H2O = salicylate + NADH + 2 H(+)</text>
        <dbReference type="Rhea" id="RHEA:18537"/>
        <dbReference type="ChEBI" id="CHEBI:15377"/>
        <dbReference type="ChEBI" id="CHEBI:15378"/>
        <dbReference type="ChEBI" id="CHEBI:16008"/>
        <dbReference type="ChEBI" id="CHEBI:30762"/>
        <dbReference type="ChEBI" id="CHEBI:57540"/>
        <dbReference type="ChEBI" id="CHEBI:57945"/>
        <dbReference type="EC" id="1.2.1.65"/>
    </reaction>
</comment>
<evidence type="ECO:0000259" key="11">
    <source>
        <dbReference type="Pfam" id="PF00171"/>
    </source>
</evidence>
<evidence type="ECO:0000256" key="8">
    <source>
        <dbReference type="ARBA" id="ARBA00070319"/>
    </source>
</evidence>
<organism evidence="12 13">
    <name type="scientific">Halobacillus salinus</name>
    <dbReference type="NCBI Taxonomy" id="192814"/>
    <lineage>
        <taxon>Bacteria</taxon>
        <taxon>Bacillati</taxon>
        <taxon>Bacillota</taxon>
        <taxon>Bacilli</taxon>
        <taxon>Bacillales</taxon>
        <taxon>Bacillaceae</taxon>
        <taxon>Halobacillus</taxon>
    </lineage>
</organism>
<dbReference type="Gene3D" id="3.40.605.10">
    <property type="entry name" value="Aldehyde Dehydrogenase, Chain A, domain 1"/>
    <property type="match status" value="1"/>
</dbReference>
<evidence type="ECO:0000256" key="7">
    <source>
        <dbReference type="ARBA" id="ARBA00066992"/>
    </source>
</evidence>
<evidence type="ECO:0000256" key="6">
    <source>
        <dbReference type="ARBA" id="ARBA00050596"/>
    </source>
</evidence>
<name>A0A4Z0GYR1_9BACI</name>
<protein>
    <recommendedName>
        <fullName evidence="8">Salicylaldehyde dehydrogenase</fullName>
        <ecNumber evidence="7">1.2.1.65</ecNumber>
    </recommendedName>
</protein>
<dbReference type="STRING" id="192814.GCA_900166575_03716"/>
<comment type="caution">
    <text evidence="12">The sequence shown here is derived from an EMBL/GenBank/DDBJ whole genome shotgun (WGS) entry which is preliminary data.</text>
</comment>
<comment type="pathway">
    <text evidence="5">Aromatic compound metabolism; naphthalene degradation.</text>
</comment>
<evidence type="ECO:0000256" key="10">
    <source>
        <dbReference type="RuleBase" id="RU003345"/>
    </source>
</evidence>
<gene>
    <name evidence="12" type="ORF">E4663_14740</name>
</gene>
<evidence type="ECO:0000256" key="9">
    <source>
        <dbReference type="PROSITE-ProRule" id="PRU10007"/>
    </source>
</evidence>
<dbReference type="InterPro" id="IPR016163">
    <property type="entry name" value="Ald_DH_C"/>
</dbReference>
<dbReference type="Gene3D" id="3.40.309.10">
    <property type="entry name" value="Aldehyde Dehydrogenase, Chain A, domain 2"/>
    <property type="match status" value="1"/>
</dbReference>
<dbReference type="Pfam" id="PF00171">
    <property type="entry name" value="Aldedh"/>
    <property type="match status" value="1"/>
</dbReference>
<dbReference type="InterPro" id="IPR029510">
    <property type="entry name" value="Ald_DH_CS_GLU"/>
</dbReference>
<sequence>MNFRGGTTMSSKHFTQQYINGQWKDGSSEKTVDNVNPYTQETIATIPSANEEDLNKAYEAAQAAQKEWMTLTPGKKQSYFDELLNVVTERKEEIVDWLVKESGSTLVKAEVEYQAAVSIIRESSSFPTRMKGEILPSNTPGKENRVYRSPKGVIGVIGPWNFPFHLAMRSIAPAIATGNTVVVKPASDAPVTSGLLIADIFEEAGFPKGVINVVVGRGSEIGDPFVKHPIAKLISFTGSTEVGSHIGELAGKHIKDTALELGGNNAMIVLDDADIDKAVEAAAFGKYLHQGQICMSLNRIVVHEQVHDEFVEKFKEKVSGLKAGDPSDKETVVGPVINSEAVERIQEDVRKTVEQGAELVLGGEAEGNVMQPTVLTGVTNDMPTANHEMFGPVASIIKVRDEDEAVEVANGSPYGLSGSLFTTDVHRGVELAKRVETGMIHINDQSVNDEAHVAFGGEKESGIGRFGGEWALDKFTTVKWIGVMSGYREFPF</sequence>
<feature type="active site" evidence="9">
    <location>
        <position position="260"/>
    </location>
</feature>
<dbReference type="GO" id="GO:0018485">
    <property type="term" value="F:salicylaldehyde dehydrogenase (NAD+) activity"/>
    <property type="evidence" value="ECO:0007669"/>
    <property type="project" value="UniProtKB-EC"/>
</dbReference>
<accession>A0A4Z0GYR1</accession>
<dbReference type="Proteomes" id="UP000297982">
    <property type="component" value="Unassembled WGS sequence"/>
</dbReference>
<evidence type="ECO:0000256" key="3">
    <source>
        <dbReference type="ARBA" id="ARBA00023002"/>
    </source>
</evidence>
<dbReference type="EC" id="1.2.1.65" evidence="7"/>
<dbReference type="AlphaFoldDB" id="A0A4Z0GYR1"/>
<feature type="domain" description="Aldehyde dehydrogenase" evidence="11">
    <location>
        <begin position="23"/>
        <end position="481"/>
    </location>
</feature>